<accession>A0A8J3QLB1</accession>
<keyword evidence="3 7" id="KW-0812">Transmembrane</keyword>
<evidence type="ECO:0008006" key="10">
    <source>
        <dbReference type="Google" id="ProtNLM"/>
    </source>
</evidence>
<keyword evidence="2" id="KW-0813">Transport</keyword>
<feature type="transmembrane region" description="Helical" evidence="7">
    <location>
        <begin position="221"/>
        <end position="239"/>
    </location>
</feature>
<feature type="transmembrane region" description="Helical" evidence="7">
    <location>
        <begin position="260"/>
        <end position="284"/>
    </location>
</feature>
<dbReference type="RefSeq" id="WP_203916400.1">
    <property type="nucleotide sequence ID" value="NZ_BONZ01000009.1"/>
</dbReference>
<evidence type="ECO:0000313" key="9">
    <source>
        <dbReference type="Proteomes" id="UP000642748"/>
    </source>
</evidence>
<feature type="transmembrane region" description="Helical" evidence="7">
    <location>
        <begin position="119"/>
        <end position="138"/>
    </location>
</feature>
<keyword evidence="4 7" id="KW-1133">Transmembrane helix</keyword>
<feature type="transmembrane region" description="Helical" evidence="7">
    <location>
        <begin position="78"/>
        <end position="98"/>
    </location>
</feature>
<evidence type="ECO:0000256" key="3">
    <source>
        <dbReference type="ARBA" id="ARBA00022692"/>
    </source>
</evidence>
<proteinExistence type="predicted"/>
<dbReference type="AlphaFoldDB" id="A0A8J3QLB1"/>
<keyword evidence="5 7" id="KW-0472">Membrane</keyword>
<evidence type="ECO:0000256" key="2">
    <source>
        <dbReference type="ARBA" id="ARBA00022448"/>
    </source>
</evidence>
<dbReference type="EMBL" id="BONZ01000009">
    <property type="protein sequence ID" value="GIH12691.1"/>
    <property type="molecule type" value="Genomic_DNA"/>
</dbReference>
<dbReference type="PANTHER" id="PTHR11706:SF33">
    <property type="entry name" value="NATURAL RESISTANCE-ASSOCIATED MACROPHAGE PROTEIN 2"/>
    <property type="match status" value="1"/>
</dbReference>
<name>A0A8J3QLB1_9ACTN</name>
<evidence type="ECO:0000256" key="5">
    <source>
        <dbReference type="ARBA" id="ARBA00023136"/>
    </source>
</evidence>
<dbReference type="PANTHER" id="PTHR11706">
    <property type="entry name" value="SOLUTE CARRIER PROTEIN FAMILY 11 MEMBER"/>
    <property type="match status" value="1"/>
</dbReference>
<feature type="transmembrane region" description="Helical" evidence="7">
    <location>
        <begin position="312"/>
        <end position="335"/>
    </location>
</feature>
<feature type="transmembrane region" description="Helical" evidence="7">
    <location>
        <begin position="182"/>
        <end position="201"/>
    </location>
</feature>
<protein>
    <recommendedName>
        <fullName evidence="10">NRAMP (Natural resistance-associated macrophage protein) metal ion transporters</fullName>
    </recommendedName>
</protein>
<dbReference type="GO" id="GO:0005384">
    <property type="term" value="F:manganese ion transmembrane transporter activity"/>
    <property type="evidence" value="ECO:0007669"/>
    <property type="project" value="TreeGrafter"/>
</dbReference>
<feature type="transmembrane region" description="Helical" evidence="7">
    <location>
        <begin position="381"/>
        <end position="406"/>
    </location>
</feature>
<comment type="caution">
    <text evidence="8">The sequence shown here is derived from an EMBL/GenBank/DDBJ whole genome shotgun (WGS) entry which is preliminary data.</text>
</comment>
<evidence type="ECO:0000256" key="6">
    <source>
        <dbReference type="SAM" id="MobiDB-lite"/>
    </source>
</evidence>
<feature type="region of interest" description="Disordered" evidence="6">
    <location>
        <begin position="1"/>
        <end position="22"/>
    </location>
</feature>
<feature type="transmembrane region" description="Helical" evidence="7">
    <location>
        <begin position="356"/>
        <end position="375"/>
    </location>
</feature>
<gene>
    <name evidence="8" type="ORF">Raf01_08630</name>
</gene>
<organism evidence="8 9">
    <name type="scientific">Rugosimonospora africana</name>
    <dbReference type="NCBI Taxonomy" id="556532"/>
    <lineage>
        <taxon>Bacteria</taxon>
        <taxon>Bacillati</taxon>
        <taxon>Actinomycetota</taxon>
        <taxon>Actinomycetes</taxon>
        <taxon>Micromonosporales</taxon>
        <taxon>Micromonosporaceae</taxon>
        <taxon>Rugosimonospora</taxon>
    </lineage>
</organism>
<reference evidence="8" key="1">
    <citation type="submission" date="2021-01" db="EMBL/GenBank/DDBJ databases">
        <title>Whole genome shotgun sequence of Rugosimonospora africana NBRC 104875.</title>
        <authorList>
            <person name="Komaki H."/>
            <person name="Tamura T."/>
        </authorList>
    </citation>
    <scope>NUCLEOTIDE SEQUENCE</scope>
    <source>
        <strain evidence="8">NBRC 104875</strain>
    </source>
</reference>
<feature type="transmembrane region" description="Helical" evidence="7">
    <location>
        <begin position="158"/>
        <end position="175"/>
    </location>
</feature>
<dbReference type="GO" id="GO:0005886">
    <property type="term" value="C:plasma membrane"/>
    <property type="evidence" value="ECO:0007669"/>
    <property type="project" value="TreeGrafter"/>
</dbReference>
<evidence type="ECO:0000256" key="7">
    <source>
        <dbReference type="SAM" id="Phobius"/>
    </source>
</evidence>
<comment type="subcellular location">
    <subcellularLocation>
        <location evidence="1">Membrane</location>
        <topology evidence="1">Multi-pass membrane protein</topology>
    </subcellularLocation>
</comment>
<dbReference type="InterPro" id="IPR001046">
    <property type="entry name" value="NRAMP_fam"/>
</dbReference>
<evidence type="ECO:0000256" key="1">
    <source>
        <dbReference type="ARBA" id="ARBA00004141"/>
    </source>
</evidence>
<dbReference type="GO" id="GO:0015086">
    <property type="term" value="F:cadmium ion transmembrane transporter activity"/>
    <property type="evidence" value="ECO:0007669"/>
    <property type="project" value="TreeGrafter"/>
</dbReference>
<dbReference type="Proteomes" id="UP000642748">
    <property type="component" value="Unassembled WGS sequence"/>
</dbReference>
<dbReference type="GO" id="GO:0034755">
    <property type="term" value="P:iron ion transmembrane transport"/>
    <property type="evidence" value="ECO:0007669"/>
    <property type="project" value="TreeGrafter"/>
</dbReference>
<sequence>MSVSDRNPPPDEDPVPVANRDSGCAGYSGSAEVLEHHGEPTKRDVFRVVGPGLVAGAAATDPTTVATLVVVGATTRYGLAWLTLLTFPVLAVVQTLATRVGFLSRRDLQQLVVEGYGRVPAAVLLASILAVNVVTIAADLEGGAAALELLTGVGWRWFAAPLAVVLLGLMFAGGYDELDRVLKYVLLCLLAYAVAAILAHPDWVQVAHGSFVPRLRLTHDYIEGALALLGTTVTAYTYMWQTVQQVEQPAARGWLRLRQLDAVSGTVLAIAVFWSILVASGATLGVHHRHADSPEAAAAALRPVAGQFASELFAIGLFASAVVAVPVITATGALAMAAVFDWPRGLSRKPREARRFYLALAGLMAAGVGLSMAGVDPIRLLFGASIVAGIATPVGLVMLVLAAGNTRLLDGVRTRRPLLVAGWAIAVVLSALSVIYLAQQLNLIDR</sequence>
<dbReference type="Pfam" id="PF01566">
    <property type="entry name" value="Nramp"/>
    <property type="match status" value="1"/>
</dbReference>
<keyword evidence="9" id="KW-1185">Reference proteome</keyword>
<evidence type="ECO:0000313" key="8">
    <source>
        <dbReference type="EMBL" id="GIH12691.1"/>
    </source>
</evidence>
<feature type="transmembrane region" description="Helical" evidence="7">
    <location>
        <begin position="418"/>
        <end position="438"/>
    </location>
</feature>
<evidence type="ECO:0000256" key="4">
    <source>
        <dbReference type="ARBA" id="ARBA00022989"/>
    </source>
</evidence>